<dbReference type="InterPro" id="IPR000253">
    <property type="entry name" value="FHA_dom"/>
</dbReference>
<proteinExistence type="predicted"/>
<dbReference type="InterPro" id="IPR008984">
    <property type="entry name" value="SMAD_FHA_dom_sf"/>
</dbReference>
<gene>
    <name evidence="3" type="ORF">BQ2448_7845</name>
</gene>
<dbReference type="PROSITE" id="PS50006">
    <property type="entry name" value="FHA_DOMAIN"/>
    <property type="match status" value="1"/>
</dbReference>
<dbReference type="Pfam" id="PF00498">
    <property type="entry name" value="FHA"/>
    <property type="match status" value="1"/>
</dbReference>
<reference evidence="4" key="1">
    <citation type="submission" date="2016-09" db="EMBL/GenBank/DDBJ databases">
        <authorList>
            <person name="Jeantristanb JTB J.-T."/>
            <person name="Ricardo R."/>
        </authorList>
    </citation>
    <scope>NUCLEOTIDE SEQUENCE [LARGE SCALE GENOMIC DNA]</scope>
</reference>
<feature type="region of interest" description="Disordered" evidence="1">
    <location>
        <begin position="1"/>
        <end position="206"/>
    </location>
</feature>
<dbReference type="InterPro" id="IPR050923">
    <property type="entry name" value="Cell_Proc_Reg/RNA_Proc"/>
</dbReference>
<evidence type="ECO:0000259" key="2">
    <source>
        <dbReference type="PROSITE" id="PS50006"/>
    </source>
</evidence>
<feature type="compositionally biased region" description="Polar residues" evidence="1">
    <location>
        <begin position="16"/>
        <end position="35"/>
    </location>
</feature>
<dbReference type="PANTHER" id="PTHR23308">
    <property type="entry name" value="NUCLEAR INHIBITOR OF PROTEIN PHOSPHATASE-1"/>
    <property type="match status" value="1"/>
</dbReference>
<feature type="compositionally biased region" description="Basic residues" evidence="1">
    <location>
        <begin position="118"/>
        <end position="136"/>
    </location>
</feature>
<dbReference type="OrthoDB" id="444265at2759"/>
<keyword evidence="4" id="KW-1185">Reference proteome</keyword>
<sequence>MPAQYDRSPPPHLKNRTSTSMSSRHASDARGSNSHPRSRSPLPVRTRDKDEDEDDRDRRGGAYDERDRKTWNANGETYGRDSGRAHSPRRRDVGRQNDDGDIRDRSRRPAPPSLSSSSRRRSRSPFRSRSPPHRRPLPPPLPPQFDSKPDWGIRRPSRSRSRSPGRPSRALANQADQMRQDGIEPFFSSSSSSSFRRGGSGHPDSSALAKVKVVEPNFANSGALAAETNTLRGVVLKYNEPPEARKPVRSWRLYVFKGKEQLGMPFLEQDLILVHRQSAYLFGRDRIVADIPIDHPSASKQHAVLQYRQVHERNEFGDTKSVVKPFIIDLDSANGTLVNDEKVPKQRFYELKTGDVLKFAFSQRDYVLLAE</sequence>
<feature type="compositionally biased region" description="Low complexity" evidence="1">
    <location>
        <begin position="186"/>
        <end position="197"/>
    </location>
</feature>
<evidence type="ECO:0000313" key="4">
    <source>
        <dbReference type="Proteomes" id="UP000198372"/>
    </source>
</evidence>
<accession>A0A238FUT0</accession>
<protein>
    <submittedName>
        <fullName evidence="3">BQ2448_7845 protein</fullName>
    </submittedName>
</protein>
<dbReference type="Gene3D" id="2.60.200.20">
    <property type="match status" value="1"/>
</dbReference>
<feature type="domain" description="FHA" evidence="2">
    <location>
        <begin position="280"/>
        <end position="343"/>
    </location>
</feature>
<evidence type="ECO:0000256" key="1">
    <source>
        <dbReference type="SAM" id="MobiDB-lite"/>
    </source>
</evidence>
<dbReference type="SMART" id="SM00240">
    <property type="entry name" value="FHA"/>
    <property type="match status" value="1"/>
</dbReference>
<evidence type="ECO:0000313" key="3">
    <source>
        <dbReference type="EMBL" id="SCV74816.1"/>
    </source>
</evidence>
<organism evidence="3 4">
    <name type="scientific">Microbotryum intermedium</name>
    <dbReference type="NCBI Taxonomy" id="269621"/>
    <lineage>
        <taxon>Eukaryota</taxon>
        <taxon>Fungi</taxon>
        <taxon>Dikarya</taxon>
        <taxon>Basidiomycota</taxon>
        <taxon>Pucciniomycotina</taxon>
        <taxon>Microbotryomycetes</taxon>
        <taxon>Microbotryales</taxon>
        <taxon>Microbotryaceae</taxon>
        <taxon>Microbotryum</taxon>
    </lineage>
</organism>
<feature type="compositionally biased region" description="Basic and acidic residues" evidence="1">
    <location>
        <begin position="78"/>
        <end position="104"/>
    </location>
</feature>
<name>A0A238FUT0_9BASI</name>
<dbReference type="Proteomes" id="UP000198372">
    <property type="component" value="Unassembled WGS sequence"/>
</dbReference>
<dbReference type="STRING" id="269621.A0A238FUT0"/>
<dbReference type="EMBL" id="FMSP01000023">
    <property type="protein sequence ID" value="SCV74816.1"/>
    <property type="molecule type" value="Genomic_DNA"/>
</dbReference>
<dbReference type="SUPFAM" id="SSF49879">
    <property type="entry name" value="SMAD/FHA domain"/>
    <property type="match status" value="1"/>
</dbReference>
<dbReference type="AlphaFoldDB" id="A0A238FUT0"/>
<feature type="compositionally biased region" description="Basic and acidic residues" evidence="1">
    <location>
        <begin position="56"/>
        <end position="70"/>
    </location>
</feature>